<keyword evidence="1" id="KW-0812">Transmembrane</keyword>
<dbReference type="Proteomes" id="UP001164761">
    <property type="component" value="Chromosome"/>
</dbReference>
<dbReference type="EMBL" id="CP104067">
    <property type="protein sequence ID" value="WAH43194.1"/>
    <property type="molecule type" value="Genomic_DNA"/>
</dbReference>
<evidence type="ECO:0000256" key="1">
    <source>
        <dbReference type="SAM" id="Phobius"/>
    </source>
</evidence>
<keyword evidence="1" id="KW-1133">Transmembrane helix</keyword>
<evidence type="ECO:0000313" key="2">
    <source>
        <dbReference type="EMBL" id="WAH43194.1"/>
    </source>
</evidence>
<keyword evidence="1" id="KW-0472">Membrane</keyword>
<dbReference type="RefSeq" id="WP_268007072.1">
    <property type="nucleotide sequence ID" value="NZ_BSUT01000001.1"/>
</dbReference>
<evidence type="ECO:0000313" key="3">
    <source>
        <dbReference type="Proteomes" id="UP001164761"/>
    </source>
</evidence>
<name>A0ABY6ZJY4_9BACL</name>
<gene>
    <name evidence="2" type="ORF">NZD89_07285</name>
</gene>
<organism evidence="2 3">
    <name type="scientific">Alicyclobacillus fastidiosus</name>
    <dbReference type="NCBI Taxonomy" id="392011"/>
    <lineage>
        <taxon>Bacteria</taxon>
        <taxon>Bacillati</taxon>
        <taxon>Bacillota</taxon>
        <taxon>Bacilli</taxon>
        <taxon>Bacillales</taxon>
        <taxon>Alicyclobacillaceae</taxon>
        <taxon>Alicyclobacillus</taxon>
    </lineage>
</organism>
<protein>
    <submittedName>
        <fullName evidence="2">Uncharacterized protein</fullName>
    </submittedName>
</protein>
<keyword evidence="3" id="KW-1185">Reference proteome</keyword>
<accession>A0ABY6ZJY4</accession>
<feature type="transmembrane region" description="Helical" evidence="1">
    <location>
        <begin position="16"/>
        <end position="35"/>
    </location>
</feature>
<sequence>MSRAGGPACPSPRVTLTLFVSIVVLVCLLVTGLLIGQRKMRTTRTNLTDKAMNTAKFVANSPLVIAALEGKRSRSDVEPLAMKIQEITASLQ</sequence>
<reference evidence="2" key="1">
    <citation type="submission" date="2022-08" db="EMBL/GenBank/DDBJ databases">
        <title>Alicyclobacillus fastidiosus DSM 17978, complete genome.</title>
        <authorList>
            <person name="Wang Q."/>
            <person name="Cai R."/>
            <person name="Wang Z."/>
        </authorList>
    </citation>
    <scope>NUCLEOTIDE SEQUENCE</scope>
    <source>
        <strain evidence="2">DSM 17978</strain>
    </source>
</reference>
<proteinExistence type="predicted"/>